<sequence>MAKVTPISHSEVRKRLLNTPEALQAYAEATEEYELLEQLTEWREKAGLKKVDVAKRMGINPSAVTRIEKNVTRASWHTLKRYAAACGVELSLTTK</sequence>
<dbReference type="SUPFAM" id="SSF47413">
    <property type="entry name" value="lambda repressor-like DNA-binding domains"/>
    <property type="match status" value="1"/>
</dbReference>
<dbReference type="InterPro" id="IPR001387">
    <property type="entry name" value="Cro/C1-type_HTH"/>
</dbReference>
<dbReference type="InterPro" id="IPR010982">
    <property type="entry name" value="Lambda_DNA-bd_dom_sf"/>
</dbReference>
<dbReference type="PROSITE" id="PS50943">
    <property type="entry name" value="HTH_CROC1"/>
    <property type="match status" value="1"/>
</dbReference>
<comment type="caution">
    <text evidence="2">The sequence shown here is derived from an EMBL/GenBank/DDBJ whole genome shotgun (WGS) entry which is preliminary data.</text>
</comment>
<dbReference type="Gene3D" id="1.10.260.40">
    <property type="entry name" value="lambda repressor-like DNA-binding domains"/>
    <property type="match status" value="1"/>
</dbReference>
<evidence type="ECO:0000313" key="2">
    <source>
        <dbReference type="EMBL" id="KER05181.1"/>
    </source>
</evidence>
<protein>
    <submittedName>
        <fullName evidence="2">Helix-turn-helix protein</fullName>
    </submittedName>
</protein>
<dbReference type="RefSeq" id="WP_021323324.1">
    <property type="nucleotide sequence ID" value="NZ_CAWLUD010000001.1"/>
</dbReference>
<reference evidence="2 3" key="1">
    <citation type="submission" date="2014-03" db="EMBL/GenBank/DDBJ databases">
        <title>Draft Genome of Photorhabdus temperata Meg1.</title>
        <authorList>
            <person name="Hurst S.G.IV."/>
            <person name="Morris K."/>
            <person name="Thomas K."/>
            <person name="Tisa L.S."/>
        </authorList>
    </citation>
    <scope>NUCLEOTIDE SEQUENCE [LARGE SCALE GENOMIC DNA]</scope>
    <source>
        <strain evidence="2 3">Meg1</strain>
    </source>
</reference>
<name>A0A081S2M8_PHOTE</name>
<proteinExistence type="predicted"/>
<evidence type="ECO:0000259" key="1">
    <source>
        <dbReference type="PROSITE" id="PS50943"/>
    </source>
</evidence>
<dbReference type="CDD" id="cd00093">
    <property type="entry name" value="HTH_XRE"/>
    <property type="match status" value="1"/>
</dbReference>
<dbReference type="Pfam" id="PF01381">
    <property type="entry name" value="HTH_3"/>
    <property type="match status" value="1"/>
</dbReference>
<gene>
    <name evidence="2" type="ORF">MEG1DRAFT_00076</name>
</gene>
<dbReference type="AlphaFoldDB" id="A0A081S2M8"/>
<organism evidence="2 3">
    <name type="scientific">Photorhabdus temperata subsp. temperata Meg1</name>
    <dbReference type="NCBI Taxonomy" id="1393735"/>
    <lineage>
        <taxon>Bacteria</taxon>
        <taxon>Pseudomonadati</taxon>
        <taxon>Pseudomonadota</taxon>
        <taxon>Gammaproteobacteria</taxon>
        <taxon>Enterobacterales</taxon>
        <taxon>Morganellaceae</taxon>
        <taxon>Photorhabdus</taxon>
    </lineage>
</organism>
<accession>A0A081S2M8</accession>
<feature type="domain" description="HTH cro/C1-type" evidence="1">
    <location>
        <begin position="39"/>
        <end position="93"/>
    </location>
</feature>
<dbReference type="Proteomes" id="UP000028002">
    <property type="component" value="Unassembled WGS sequence"/>
</dbReference>
<dbReference type="SMART" id="SM00530">
    <property type="entry name" value="HTH_XRE"/>
    <property type="match status" value="1"/>
</dbReference>
<dbReference type="EMBL" id="JGVH01000001">
    <property type="protein sequence ID" value="KER05181.1"/>
    <property type="molecule type" value="Genomic_DNA"/>
</dbReference>
<evidence type="ECO:0000313" key="3">
    <source>
        <dbReference type="Proteomes" id="UP000028002"/>
    </source>
</evidence>
<dbReference type="GO" id="GO:0003677">
    <property type="term" value="F:DNA binding"/>
    <property type="evidence" value="ECO:0007669"/>
    <property type="project" value="InterPro"/>
</dbReference>
<dbReference type="PATRIC" id="fig|1393735.3.peg.75"/>